<dbReference type="Proteomes" id="UP001396334">
    <property type="component" value="Unassembled WGS sequence"/>
</dbReference>
<keyword evidence="2" id="KW-1185">Reference proteome</keyword>
<gene>
    <name evidence="1" type="ORF">V6N11_065784</name>
</gene>
<proteinExistence type="predicted"/>
<organism evidence="1 2">
    <name type="scientific">Hibiscus sabdariffa</name>
    <name type="common">roselle</name>
    <dbReference type="NCBI Taxonomy" id="183260"/>
    <lineage>
        <taxon>Eukaryota</taxon>
        <taxon>Viridiplantae</taxon>
        <taxon>Streptophyta</taxon>
        <taxon>Embryophyta</taxon>
        <taxon>Tracheophyta</taxon>
        <taxon>Spermatophyta</taxon>
        <taxon>Magnoliopsida</taxon>
        <taxon>eudicotyledons</taxon>
        <taxon>Gunneridae</taxon>
        <taxon>Pentapetalae</taxon>
        <taxon>rosids</taxon>
        <taxon>malvids</taxon>
        <taxon>Malvales</taxon>
        <taxon>Malvaceae</taxon>
        <taxon>Malvoideae</taxon>
        <taxon>Hibiscus</taxon>
    </lineage>
</organism>
<evidence type="ECO:0000313" key="2">
    <source>
        <dbReference type="Proteomes" id="UP001396334"/>
    </source>
</evidence>
<accession>A0ABR2PIR1</accession>
<name>A0ABR2PIR1_9ROSI</name>
<comment type="caution">
    <text evidence="1">The sequence shown here is derived from an EMBL/GenBank/DDBJ whole genome shotgun (WGS) entry which is preliminary data.</text>
</comment>
<dbReference type="InterPro" id="IPR036397">
    <property type="entry name" value="RNaseH_sf"/>
</dbReference>
<evidence type="ECO:0008006" key="3">
    <source>
        <dbReference type="Google" id="ProtNLM"/>
    </source>
</evidence>
<evidence type="ECO:0000313" key="1">
    <source>
        <dbReference type="EMBL" id="KAK8988188.1"/>
    </source>
</evidence>
<dbReference type="PANTHER" id="PTHR36617:SF15">
    <property type="entry name" value="REVERSE TRANSCRIPTASE ZINC-BINDING DOMAIN-CONTAINING PROTEIN"/>
    <property type="match status" value="1"/>
</dbReference>
<dbReference type="InterPro" id="IPR044730">
    <property type="entry name" value="RNase_H-like_dom_plant"/>
</dbReference>
<protein>
    <recommendedName>
        <fullName evidence="3">RNase H type-1 domain-containing protein</fullName>
    </recommendedName>
</protein>
<dbReference type="Gene3D" id="3.30.420.10">
    <property type="entry name" value="Ribonuclease H-like superfamily/Ribonuclease H"/>
    <property type="match status" value="1"/>
</dbReference>
<reference evidence="1 2" key="1">
    <citation type="journal article" date="2024" name="G3 (Bethesda)">
        <title>Genome assembly of Hibiscus sabdariffa L. provides insights into metabolisms of medicinal natural products.</title>
        <authorList>
            <person name="Kim T."/>
        </authorList>
    </citation>
    <scope>NUCLEOTIDE SEQUENCE [LARGE SCALE GENOMIC DNA]</scope>
    <source>
        <strain evidence="1">TK-2024</strain>
        <tissue evidence="1">Old leaves</tissue>
    </source>
</reference>
<dbReference type="PANTHER" id="PTHR36617">
    <property type="entry name" value="PROTEIN, PUTATIVE-RELATED"/>
    <property type="match status" value="1"/>
</dbReference>
<sequence length="196" mass="22703">MWLGDVILREKYPRIFTLALNKESHISDYLSQNGDAWVCTILLRRPLFDWECDQWNDLMCNLEHFKGSGVEIDWVQWRGSSDGAFSIKSLRSLLGMDLAVFRTVWLWAPCPDELLAVRCRMLKFLSSDWCRQFRLIVETDCKLVVDWISLSVDAPPSFLNLVSELSDMIIKRGFVMRLTPRRCNMEADHLAKAGIG</sequence>
<dbReference type="EMBL" id="JBBPBN010000059">
    <property type="protein sequence ID" value="KAK8988188.1"/>
    <property type="molecule type" value="Genomic_DNA"/>
</dbReference>
<dbReference type="CDD" id="cd06222">
    <property type="entry name" value="RNase_H_like"/>
    <property type="match status" value="1"/>
</dbReference>